<evidence type="ECO:0000256" key="5">
    <source>
        <dbReference type="ARBA" id="ARBA00023125"/>
    </source>
</evidence>
<dbReference type="Proteomes" id="UP001359559">
    <property type="component" value="Unassembled WGS sequence"/>
</dbReference>
<dbReference type="GO" id="GO:0008289">
    <property type="term" value="F:lipid binding"/>
    <property type="evidence" value="ECO:0007669"/>
    <property type="project" value="InterPro"/>
</dbReference>
<evidence type="ECO:0000256" key="4">
    <source>
        <dbReference type="ARBA" id="ARBA00023054"/>
    </source>
</evidence>
<organism evidence="11 12">
    <name type="scientific">Clitoria ternatea</name>
    <name type="common">Butterfly pea</name>
    <dbReference type="NCBI Taxonomy" id="43366"/>
    <lineage>
        <taxon>Eukaryota</taxon>
        <taxon>Viridiplantae</taxon>
        <taxon>Streptophyta</taxon>
        <taxon>Embryophyta</taxon>
        <taxon>Tracheophyta</taxon>
        <taxon>Spermatophyta</taxon>
        <taxon>Magnoliopsida</taxon>
        <taxon>eudicotyledons</taxon>
        <taxon>Gunneridae</taxon>
        <taxon>Pentapetalae</taxon>
        <taxon>rosids</taxon>
        <taxon>fabids</taxon>
        <taxon>Fabales</taxon>
        <taxon>Fabaceae</taxon>
        <taxon>Papilionoideae</taxon>
        <taxon>50 kb inversion clade</taxon>
        <taxon>NPAAA clade</taxon>
        <taxon>indigoferoid/millettioid clade</taxon>
        <taxon>Phaseoleae</taxon>
        <taxon>Clitoria</taxon>
    </lineage>
</organism>
<protein>
    <recommendedName>
        <fullName evidence="10">START domain-containing protein</fullName>
    </recommendedName>
</protein>
<dbReference type="AlphaFoldDB" id="A0AAN9KNV6"/>
<dbReference type="InterPro" id="IPR002913">
    <property type="entry name" value="START_lipid-bd_dom"/>
</dbReference>
<keyword evidence="7" id="KW-0804">Transcription</keyword>
<accession>A0AAN9KNV6</accession>
<dbReference type="CDD" id="cd00086">
    <property type="entry name" value="homeodomain"/>
    <property type="match status" value="1"/>
</dbReference>
<dbReference type="InterPro" id="IPR042160">
    <property type="entry name" value="HD-Zip_IV"/>
</dbReference>
<dbReference type="SUPFAM" id="SSF55961">
    <property type="entry name" value="Bet v1-like"/>
    <property type="match status" value="2"/>
</dbReference>
<dbReference type="InterPro" id="IPR023393">
    <property type="entry name" value="START-like_dom_sf"/>
</dbReference>
<comment type="caution">
    <text evidence="11">The sequence shown here is derived from an EMBL/GenBank/DDBJ whole genome shotgun (WGS) entry which is preliminary data.</text>
</comment>
<gene>
    <name evidence="11" type="ORF">RJT34_03942</name>
</gene>
<dbReference type="PANTHER" id="PTHR45654:SF9">
    <property type="entry name" value="HOMEOBOX-LEUCINE ZIPPER PROTEIN HDG10-RELATED"/>
    <property type="match status" value="1"/>
</dbReference>
<evidence type="ECO:0000256" key="9">
    <source>
        <dbReference type="SAM" id="MobiDB-lite"/>
    </source>
</evidence>
<evidence type="ECO:0000256" key="1">
    <source>
        <dbReference type="ARBA" id="ARBA00004123"/>
    </source>
</evidence>
<feature type="region of interest" description="Disordered" evidence="9">
    <location>
        <begin position="1"/>
        <end position="43"/>
    </location>
</feature>
<evidence type="ECO:0000313" key="12">
    <source>
        <dbReference type="Proteomes" id="UP001359559"/>
    </source>
</evidence>
<dbReference type="GO" id="GO:0003677">
    <property type="term" value="F:DNA binding"/>
    <property type="evidence" value="ECO:0007669"/>
    <property type="project" value="UniProtKB-KW"/>
</dbReference>
<dbReference type="GO" id="GO:0005634">
    <property type="term" value="C:nucleus"/>
    <property type="evidence" value="ECO:0007669"/>
    <property type="project" value="UniProtKB-SubCell"/>
</dbReference>
<dbReference type="InterPro" id="IPR001356">
    <property type="entry name" value="HD"/>
</dbReference>
<dbReference type="EMBL" id="JAYKXN010000001">
    <property type="protein sequence ID" value="KAK7319224.1"/>
    <property type="molecule type" value="Genomic_DNA"/>
</dbReference>
<dbReference type="InterPro" id="IPR057993">
    <property type="entry name" value="HD-Zip_IV_C"/>
</dbReference>
<keyword evidence="5" id="KW-0238">DNA-binding</keyword>
<dbReference type="SMART" id="SM00234">
    <property type="entry name" value="START"/>
    <property type="match status" value="1"/>
</dbReference>
<proteinExistence type="inferred from homology"/>
<feature type="compositionally biased region" description="Basic and acidic residues" evidence="9">
    <location>
        <begin position="11"/>
        <end position="43"/>
    </location>
</feature>
<keyword evidence="12" id="KW-1185">Reference proteome</keyword>
<evidence type="ECO:0000256" key="8">
    <source>
        <dbReference type="ARBA" id="ARBA00023242"/>
    </source>
</evidence>
<reference evidence="11 12" key="1">
    <citation type="submission" date="2024-01" db="EMBL/GenBank/DDBJ databases">
        <title>The genomes of 5 underutilized Papilionoideae crops provide insights into root nodulation and disease resistance.</title>
        <authorList>
            <person name="Yuan L."/>
        </authorList>
    </citation>
    <scope>NUCLEOTIDE SEQUENCE [LARGE SCALE GENOMIC DNA]</scope>
    <source>
        <strain evidence="11">LY-2023</strain>
        <tissue evidence="11">Leaf</tissue>
    </source>
</reference>
<dbReference type="PROSITE" id="PS50848">
    <property type="entry name" value="START"/>
    <property type="match status" value="1"/>
</dbReference>
<keyword evidence="8" id="KW-0539">Nucleus</keyword>
<dbReference type="PANTHER" id="PTHR45654">
    <property type="entry name" value="HOMEOBOX-LEUCINE ZIPPER PROTEIN MERISTEM L1"/>
    <property type="match status" value="1"/>
</dbReference>
<dbReference type="Pfam" id="PF25797">
    <property type="entry name" value="PDF2_C"/>
    <property type="match status" value="1"/>
</dbReference>
<feature type="domain" description="START" evidence="10">
    <location>
        <begin position="321"/>
        <end position="521"/>
    </location>
</feature>
<evidence type="ECO:0000256" key="7">
    <source>
        <dbReference type="ARBA" id="ARBA00023163"/>
    </source>
</evidence>
<keyword evidence="3" id="KW-0805">Transcription regulation</keyword>
<comment type="similarity">
    <text evidence="2">Belongs to the HD-ZIP homeobox family. Class IV subfamily.</text>
</comment>
<dbReference type="Gene3D" id="3.30.530.20">
    <property type="match status" value="1"/>
</dbReference>
<evidence type="ECO:0000259" key="10">
    <source>
        <dbReference type="PROSITE" id="PS50848"/>
    </source>
</evidence>
<keyword evidence="4" id="KW-0175">Coiled coil</keyword>
<evidence type="ECO:0000256" key="6">
    <source>
        <dbReference type="ARBA" id="ARBA00023155"/>
    </source>
</evidence>
<keyword evidence="6" id="KW-0371">Homeobox</keyword>
<name>A0AAN9KNV6_CLITE</name>
<sequence length="775" mass="86889">MPPRRMNGGSGDEKQSGQKSNKDHSYHHDPYHRSRLEHECHHPDEYQRNQISEELGLSPSQTQSERSDSNALRVENKKIQSENEVIRELLKSARCRCCGGPAIIELEKHERNLQNLKMENVLLVKEYERASLLLSSNTGLPPMLLSPLASYDSLQNQRGIPSQNIVDIPAQNVYPPLQIYQLNPDPNLQIPIMNQAFPPLDQHIPTPTVPAIDNIQEYNLDVHQDIPLITSLDYNVPALITNIEHRIPTFDSLHVSQDDKSTVVDQQAITQEPNDHIVLPSPSLNQDVSDLPALDMDLDSVLEMNNNIEMLLLDPPLNTSTDMEKVLMMEIASTAIEELMKLLNMNEPLWRRSRKGKLLFQRNKYLRIFPKNNHLKGPDAYIEASKDSRVVNMGGAQLIEMFMNSMRAEMHILSPLVPSREFLFLRYCKQIQEGLWVIGDVSFDSSNYRTRPVRRAWKLPSGCLIQEITDGLCGVLWVEHVEVDDRFQTHLFFREVVCGKNAYGAETWVSLLERMCERLACASSETLQNCDVGAMIRSALGRRSVLQLAHRMVKLFCGVLNSMAADNMEIPRVKDRSNKDAVRVSIRSNKEPGVPEGTILSAVTTFWLPIPPKNVFDFLTDNRKRPEWDALFLGNPSHEVQRISTGKNPGNCISIVRPLIPGDNNTLILQESHVDALGCMLVYGVFNMDTVGLATMGDENTSTVPVLPAGFTISRDGRSKGVEGPGSLVTMAYQLLGSQLPSSATVGQLDIQSVDAVTTLVTTTVDNIKAAFNVE</sequence>
<dbReference type="Pfam" id="PF01852">
    <property type="entry name" value="START"/>
    <property type="match status" value="1"/>
</dbReference>
<evidence type="ECO:0000256" key="3">
    <source>
        <dbReference type="ARBA" id="ARBA00023015"/>
    </source>
</evidence>
<comment type="subcellular location">
    <subcellularLocation>
        <location evidence="1">Nucleus</location>
    </subcellularLocation>
</comment>
<evidence type="ECO:0000313" key="11">
    <source>
        <dbReference type="EMBL" id="KAK7319224.1"/>
    </source>
</evidence>
<evidence type="ECO:0000256" key="2">
    <source>
        <dbReference type="ARBA" id="ARBA00006789"/>
    </source>
</evidence>